<gene>
    <name evidence="13" type="ORF">FIBSPDRAFT_818016</name>
</gene>
<dbReference type="SMART" id="SM00220">
    <property type="entry name" value="S_TKc"/>
    <property type="match status" value="1"/>
</dbReference>
<dbReference type="FunFam" id="3.30.200.20:FF:000003">
    <property type="entry name" value="Non-specific serine/threonine protein kinase"/>
    <property type="match status" value="1"/>
</dbReference>
<evidence type="ECO:0000256" key="1">
    <source>
        <dbReference type="ARBA" id="ARBA00012513"/>
    </source>
</evidence>
<dbReference type="Proteomes" id="UP000076532">
    <property type="component" value="Unassembled WGS sequence"/>
</dbReference>
<feature type="compositionally biased region" description="Polar residues" evidence="10">
    <location>
        <begin position="809"/>
        <end position="827"/>
    </location>
</feature>
<dbReference type="EMBL" id="KV417506">
    <property type="protein sequence ID" value="KZP27993.1"/>
    <property type="molecule type" value="Genomic_DNA"/>
</dbReference>
<evidence type="ECO:0000256" key="4">
    <source>
        <dbReference type="ARBA" id="ARBA00022741"/>
    </source>
</evidence>
<feature type="region of interest" description="Disordered" evidence="10">
    <location>
        <begin position="1"/>
        <end position="74"/>
    </location>
</feature>
<dbReference type="InterPro" id="IPR028375">
    <property type="entry name" value="KA1/Ssp2_C"/>
</dbReference>
<evidence type="ECO:0000256" key="2">
    <source>
        <dbReference type="ARBA" id="ARBA00022527"/>
    </source>
</evidence>
<feature type="compositionally biased region" description="Polar residues" evidence="10">
    <location>
        <begin position="724"/>
        <end position="740"/>
    </location>
</feature>
<feature type="compositionally biased region" description="Low complexity" evidence="10">
    <location>
        <begin position="642"/>
        <end position="654"/>
    </location>
</feature>
<organism evidence="13 14">
    <name type="scientific">Athelia psychrophila</name>
    <dbReference type="NCBI Taxonomy" id="1759441"/>
    <lineage>
        <taxon>Eukaryota</taxon>
        <taxon>Fungi</taxon>
        <taxon>Dikarya</taxon>
        <taxon>Basidiomycota</taxon>
        <taxon>Agaricomycotina</taxon>
        <taxon>Agaricomycetes</taxon>
        <taxon>Agaricomycetidae</taxon>
        <taxon>Atheliales</taxon>
        <taxon>Atheliaceae</taxon>
        <taxon>Athelia</taxon>
    </lineage>
</organism>
<feature type="region of interest" description="Disordered" evidence="10">
    <location>
        <begin position="409"/>
        <end position="848"/>
    </location>
</feature>
<comment type="catalytic activity">
    <reaction evidence="7">
        <text>L-threonyl-[protein] + ATP = O-phospho-L-threonyl-[protein] + ADP + H(+)</text>
        <dbReference type="Rhea" id="RHEA:46608"/>
        <dbReference type="Rhea" id="RHEA-COMP:11060"/>
        <dbReference type="Rhea" id="RHEA-COMP:11605"/>
        <dbReference type="ChEBI" id="CHEBI:15378"/>
        <dbReference type="ChEBI" id="CHEBI:30013"/>
        <dbReference type="ChEBI" id="CHEBI:30616"/>
        <dbReference type="ChEBI" id="CHEBI:61977"/>
        <dbReference type="ChEBI" id="CHEBI:456216"/>
        <dbReference type="EC" id="2.7.11.1"/>
    </reaction>
</comment>
<feature type="compositionally biased region" description="Low complexity" evidence="10">
    <location>
        <begin position="24"/>
        <end position="39"/>
    </location>
</feature>
<dbReference type="InterPro" id="IPR000719">
    <property type="entry name" value="Prot_kinase_dom"/>
</dbReference>
<sequence>MDVSSSLQIPDPAVPGPSSRQYRPVSVAVSPTTTSPPSSGRKRASHTVVSGNQPQQSLQQSQMQQSPQSDEDRPAYRDVYAHPAAVAYAAAHPRRTIPKFGPYLLLQTLGEGEFGKVKLGLHSQWGEEVAVKLIRRGNIDTTVRMSKVEREIEVLRTLKHPNIVRLYDVIETDKYIGIILEYASGGELFDHILAHRYLKEKDAAKLFSQLISGVWYIHQKKIVHRDLKLENLLLDRNRNVIITDFGFANRFEHRSDDLMQTSCGSPCYAAPELVISEGLYVGSAVDIWSCGVILYAMLAGYLPFDDDPANPDGDNINLLYKYIVNTPLSFPDYISEEARDLLCMMLVPDPTRRSDLRGIMAHSWLSGYTSLFARTVDEVERSAMEQHQMKRLAYQRQMKQAAVASSAATTIDAKVSRTQSARTDVFAGPSPNASRAQAYTKPQQPEYLYETSVDQSMSASYSPPVIPPGSRRGASSAAIPSAVPLDDDPFAPSPGDASAAMHASAAEERRAEKAPAQTAPDAKKKGTFRHTIQVEYGDPDDEAPAPPSKPVSRKQVPEMEKQVPAQTTDSASRARTTSYDAASDAKRKAKDEEEVAASIKPLPLPSPAANSRQRRDRTNPPSSLPESVVAALQKPGPIVSVAAATPPATDPDMPLQTHHQPQVKRSTGSTGSRSSSGQHRRGISMDKIGLGKIFGSSSPGAHPEAVSSSRVPSDSSAQEFPITSDKQSSHPPTAGSNASLVSPAEPGTTKKSRRNTLTVMVEPFRQSMKGRKGKVPETPKEKQPAPPQPPQRAPSTGLQPPATPVYANGSKTDITNNNGIPASTNKANKVMQWFRTKSKSSDQPNFTDEPSMAELVAQQDKDGMPPTPTQATYGQRAGASSSTTLNKDRSSYRAPGAPVRTSSAATDASFSQPTLGDRFRRSVGVAATPAPTKGIPRVHHGAVDHSTITTNPPPVVMKHVCEVLEGMGLDIRLESEFKYRCVRLKKRKAAGSVGLGFRDIGSGNGLATVNMVGSAASGGVDKRGLPVPSPSFGATGGMLKGLLMRRQSSQASNSGVSSQSALPLEDDGAAPEPAPVDNGVYGDSAQDAGDEVRFSVELTRLDRLHDTYSLDIRRLKGNLRSYKFLYDTLRERADLQR</sequence>
<evidence type="ECO:0000256" key="8">
    <source>
        <dbReference type="ARBA" id="ARBA00048679"/>
    </source>
</evidence>
<feature type="compositionally biased region" description="Polar residues" evidence="10">
    <location>
        <begin position="869"/>
        <end position="885"/>
    </location>
</feature>
<dbReference type="InterPro" id="IPR017441">
    <property type="entry name" value="Protein_kinase_ATP_BS"/>
</dbReference>
<dbReference type="PANTHER" id="PTHR24346:SF110">
    <property type="entry name" value="NON-SPECIFIC SERINE_THREONINE PROTEIN KINASE"/>
    <property type="match status" value="1"/>
</dbReference>
<evidence type="ECO:0000256" key="9">
    <source>
        <dbReference type="PROSITE-ProRule" id="PRU10141"/>
    </source>
</evidence>
<keyword evidence="5" id="KW-0418">Kinase</keyword>
<keyword evidence="2" id="KW-0723">Serine/threonine-protein kinase</keyword>
<dbReference type="InterPro" id="IPR001772">
    <property type="entry name" value="KA1_dom"/>
</dbReference>
<feature type="compositionally biased region" description="Polar residues" evidence="10">
    <location>
        <begin position="452"/>
        <end position="461"/>
    </location>
</feature>
<dbReference type="SUPFAM" id="SSF103243">
    <property type="entry name" value="KA1-like"/>
    <property type="match status" value="1"/>
</dbReference>
<accession>A0A166R7Q4</accession>
<dbReference type="GO" id="GO:0004674">
    <property type="term" value="F:protein serine/threonine kinase activity"/>
    <property type="evidence" value="ECO:0007669"/>
    <property type="project" value="UniProtKB-KW"/>
</dbReference>
<evidence type="ECO:0000256" key="3">
    <source>
        <dbReference type="ARBA" id="ARBA00022679"/>
    </source>
</evidence>
<keyword evidence="6 9" id="KW-0067">ATP-binding</keyword>
<dbReference type="GO" id="GO:0106310">
    <property type="term" value="F:protein serine kinase activity"/>
    <property type="evidence" value="ECO:0007669"/>
    <property type="project" value="RHEA"/>
</dbReference>
<dbReference type="STRING" id="436010.A0A166R7Q4"/>
<dbReference type="Pfam" id="PF02149">
    <property type="entry name" value="KA1"/>
    <property type="match status" value="1"/>
</dbReference>
<dbReference type="AlphaFoldDB" id="A0A166R7Q4"/>
<dbReference type="PROSITE" id="PS00107">
    <property type="entry name" value="PROTEIN_KINASE_ATP"/>
    <property type="match status" value="1"/>
</dbReference>
<dbReference type="PROSITE" id="PS50011">
    <property type="entry name" value="PROTEIN_KINASE_DOM"/>
    <property type="match status" value="1"/>
</dbReference>
<dbReference type="OrthoDB" id="193931at2759"/>
<dbReference type="InterPro" id="IPR011009">
    <property type="entry name" value="Kinase-like_dom_sf"/>
</dbReference>
<dbReference type="PROSITE" id="PS50032">
    <property type="entry name" value="KA1"/>
    <property type="match status" value="1"/>
</dbReference>
<evidence type="ECO:0000313" key="14">
    <source>
        <dbReference type="Proteomes" id="UP000076532"/>
    </source>
</evidence>
<dbReference type="InterPro" id="IPR008271">
    <property type="entry name" value="Ser/Thr_kinase_AS"/>
</dbReference>
<feature type="compositionally biased region" description="Low complexity" evidence="10">
    <location>
        <begin position="567"/>
        <end position="582"/>
    </location>
</feature>
<feature type="region of interest" description="Disordered" evidence="10">
    <location>
        <begin position="1048"/>
        <end position="1086"/>
    </location>
</feature>
<evidence type="ECO:0000256" key="6">
    <source>
        <dbReference type="ARBA" id="ARBA00022840"/>
    </source>
</evidence>
<feature type="domain" description="KA1" evidence="12">
    <location>
        <begin position="1085"/>
        <end position="1135"/>
    </location>
</feature>
<feature type="compositionally biased region" description="Low complexity" evidence="10">
    <location>
        <begin position="707"/>
        <end position="716"/>
    </location>
</feature>
<name>A0A166R7Q4_9AGAM</name>
<dbReference type="PANTHER" id="PTHR24346">
    <property type="entry name" value="MAP/MICROTUBULE AFFINITY-REGULATING KINASE"/>
    <property type="match status" value="1"/>
</dbReference>
<feature type="compositionally biased region" description="Low complexity" evidence="10">
    <location>
        <begin position="1048"/>
        <end position="1060"/>
    </location>
</feature>
<feature type="compositionally biased region" description="Low complexity" evidence="10">
    <location>
        <begin position="665"/>
        <end position="677"/>
    </location>
</feature>
<protein>
    <recommendedName>
        <fullName evidence="1">non-specific serine/threonine protein kinase</fullName>
        <ecNumber evidence="1">2.7.11.1</ecNumber>
    </recommendedName>
</protein>
<dbReference type="Gene3D" id="1.10.510.10">
    <property type="entry name" value="Transferase(Phosphotransferase) domain 1"/>
    <property type="match status" value="1"/>
</dbReference>
<feature type="compositionally biased region" description="Low complexity" evidence="10">
    <location>
        <begin position="53"/>
        <end position="68"/>
    </location>
</feature>
<proteinExistence type="predicted"/>
<keyword evidence="14" id="KW-1185">Reference proteome</keyword>
<feature type="region of interest" description="Disordered" evidence="10">
    <location>
        <begin position="860"/>
        <end position="916"/>
    </location>
</feature>
<feature type="binding site" evidence="9">
    <location>
        <position position="132"/>
    </location>
    <ligand>
        <name>ATP</name>
        <dbReference type="ChEBI" id="CHEBI:30616"/>
    </ligand>
</feature>
<evidence type="ECO:0000256" key="7">
    <source>
        <dbReference type="ARBA" id="ARBA00047899"/>
    </source>
</evidence>
<comment type="catalytic activity">
    <reaction evidence="8">
        <text>L-seryl-[protein] + ATP = O-phospho-L-seryl-[protein] + ADP + H(+)</text>
        <dbReference type="Rhea" id="RHEA:17989"/>
        <dbReference type="Rhea" id="RHEA-COMP:9863"/>
        <dbReference type="Rhea" id="RHEA-COMP:11604"/>
        <dbReference type="ChEBI" id="CHEBI:15378"/>
        <dbReference type="ChEBI" id="CHEBI:29999"/>
        <dbReference type="ChEBI" id="CHEBI:30616"/>
        <dbReference type="ChEBI" id="CHEBI:83421"/>
        <dbReference type="ChEBI" id="CHEBI:456216"/>
        <dbReference type="EC" id="2.7.11.1"/>
    </reaction>
</comment>
<dbReference type="SUPFAM" id="SSF56112">
    <property type="entry name" value="Protein kinase-like (PK-like)"/>
    <property type="match status" value="1"/>
</dbReference>
<evidence type="ECO:0000256" key="10">
    <source>
        <dbReference type="SAM" id="MobiDB-lite"/>
    </source>
</evidence>
<feature type="compositionally biased region" description="Polar residues" evidence="10">
    <location>
        <begin position="431"/>
        <end position="443"/>
    </location>
</feature>
<evidence type="ECO:0000256" key="5">
    <source>
        <dbReference type="ARBA" id="ARBA00022777"/>
    </source>
</evidence>
<feature type="domain" description="Protein kinase" evidence="11">
    <location>
        <begin position="103"/>
        <end position="365"/>
    </location>
</feature>
<dbReference type="GO" id="GO:0005524">
    <property type="term" value="F:ATP binding"/>
    <property type="evidence" value="ECO:0007669"/>
    <property type="project" value="UniProtKB-UniRule"/>
</dbReference>
<feature type="compositionally biased region" description="Polar residues" evidence="10">
    <location>
        <begin position="900"/>
        <end position="914"/>
    </location>
</feature>
<keyword evidence="3" id="KW-0808">Transferase</keyword>
<keyword evidence="4 9" id="KW-0547">Nucleotide-binding</keyword>
<dbReference type="Gene3D" id="3.30.310.80">
    <property type="entry name" value="Kinase associated domain 1, KA1"/>
    <property type="match status" value="1"/>
</dbReference>
<dbReference type="Pfam" id="PF00069">
    <property type="entry name" value="Pkinase"/>
    <property type="match status" value="1"/>
</dbReference>
<dbReference type="GO" id="GO:0005737">
    <property type="term" value="C:cytoplasm"/>
    <property type="evidence" value="ECO:0007669"/>
    <property type="project" value="TreeGrafter"/>
</dbReference>
<dbReference type="PROSITE" id="PS00108">
    <property type="entry name" value="PROTEIN_KINASE_ST"/>
    <property type="match status" value="1"/>
</dbReference>
<dbReference type="EC" id="2.7.11.1" evidence="1"/>
<dbReference type="FunFam" id="1.10.510.10:FF:000636">
    <property type="entry name" value="Non-specific serine/threonine protein kinase"/>
    <property type="match status" value="1"/>
</dbReference>
<evidence type="ECO:0000313" key="13">
    <source>
        <dbReference type="EMBL" id="KZP27993.1"/>
    </source>
</evidence>
<evidence type="ECO:0000259" key="12">
    <source>
        <dbReference type="PROSITE" id="PS50032"/>
    </source>
</evidence>
<evidence type="ECO:0000259" key="11">
    <source>
        <dbReference type="PROSITE" id="PS50011"/>
    </source>
</evidence>
<dbReference type="GO" id="GO:0035556">
    <property type="term" value="P:intracellular signal transduction"/>
    <property type="evidence" value="ECO:0007669"/>
    <property type="project" value="TreeGrafter"/>
</dbReference>
<reference evidence="13 14" key="1">
    <citation type="journal article" date="2016" name="Mol. Biol. Evol.">
        <title>Comparative Genomics of Early-Diverging Mushroom-Forming Fungi Provides Insights into the Origins of Lignocellulose Decay Capabilities.</title>
        <authorList>
            <person name="Nagy L.G."/>
            <person name="Riley R."/>
            <person name="Tritt A."/>
            <person name="Adam C."/>
            <person name="Daum C."/>
            <person name="Floudas D."/>
            <person name="Sun H."/>
            <person name="Yadav J.S."/>
            <person name="Pangilinan J."/>
            <person name="Larsson K.H."/>
            <person name="Matsuura K."/>
            <person name="Barry K."/>
            <person name="Labutti K."/>
            <person name="Kuo R."/>
            <person name="Ohm R.A."/>
            <person name="Bhattacharya S.S."/>
            <person name="Shirouzu T."/>
            <person name="Yoshinaga Y."/>
            <person name="Martin F.M."/>
            <person name="Grigoriev I.V."/>
            <person name="Hibbett D.S."/>
        </authorList>
    </citation>
    <scope>NUCLEOTIDE SEQUENCE [LARGE SCALE GENOMIC DNA]</scope>
    <source>
        <strain evidence="13 14">CBS 109695</strain>
    </source>
</reference>
<feature type="compositionally biased region" description="Basic and acidic residues" evidence="10">
    <location>
        <begin position="774"/>
        <end position="783"/>
    </location>
</feature>